<dbReference type="Proteomes" id="UP000238762">
    <property type="component" value="Unassembled WGS sequence"/>
</dbReference>
<dbReference type="PANTHER" id="PTHR43019:SF23">
    <property type="entry name" value="PROTEASE DO-LIKE 5, CHLOROPLASTIC"/>
    <property type="match status" value="1"/>
</dbReference>
<proteinExistence type="predicted"/>
<name>A0A2T1C2I8_9CYAN</name>
<dbReference type="PANTHER" id="PTHR43019">
    <property type="entry name" value="SERINE ENDOPROTEASE DEGS"/>
    <property type="match status" value="1"/>
</dbReference>
<dbReference type="EMBL" id="PVWJ01000058">
    <property type="protein sequence ID" value="PSB02479.1"/>
    <property type="molecule type" value="Genomic_DNA"/>
</dbReference>
<protein>
    <submittedName>
        <fullName evidence="1">Peptidase S1</fullName>
    </submittedName>
</protein>
<accession>A0A2T1C2I8</accession>
<dbReference type="Pfam" id="PF13365">
    <property type="entry name" value="Trypsin_2"/>
    <property type="match status" value="1"/>
</dbReference>
<evidence type="ECO:0000313" key="1">
    <source>
        <dbReference type="EMBL" id="PSB02479.1"/>
    </source>
</evidence>
<dbReference type="InterPro" id="IPR009003">
    <property type="entry name" value="Peptidase_S1_PA"/>
</dbReference>
<keyword evidence="2" id="KW-1185">Reference proteome</keyword>
<comment type="caution">
    <text evidence="1">The sequence shown here is derived from an EMBL/GenBank/DDBJ whole genome shotgun (WGS) entry which is preliminary data.</text>
</comment>
<dbReference type="AlphaFoldDB" id="A0A2T1C2I8"/>
<reference evidence="1 2" key="1">
    <citation type="submission" date="2018-02" db="EMBL/GenBank/DDBJ databases">
        <authorList>
            <person name="Cohen D.B."/>
            <person name="Kent A.D."/>
        </authorList>
    </citation>
    <scope>NUCLEOTIDE SEQUENCE [LARGE SCALE GENOMIC DNA]</scope>
    <source>
        <strain evidence="1 2">CCAP 1448/3</strain>
    </source>
</reference>
<evidence type="ECO:0000313" key="2">
    <source>
        <dbReference type="Proteomes" id="UP000238762"/>
    </source>
</evidence>
<dbReference type="PROSITE" id="PS51257">
    <property type="entry name" value="PROKAR_LIPOPROTEIN"/>
    <property type="match status" value="1"/>
</dbReference>
<sequence>MNGSRLTQKLAIAGVLVAGISCLAVALPASAPNAIISPPNSQLKNSLQKIARQITVEIKDSEFLGTGFLIKKQGDLYTVVTNAHVVRAATPPYRIKTVDGQIHTAKLVVNQRFAQLDLALLQFRSPKNSYLVANLGKSPQGQQEVYAAGFVLGSDDLDAENTDFKFTNGKVSLVLNKALEGGYQVGYTNQIEKGMSGGPLFNPQAEVVGVNGKHAYPLWDIPNRYEDGTETCQRLNQTINGFSWAIPIETLVELANPVVDIGKPQKLVKKKATDPQIDRFGC</sequence>
<gene>
    <name evidence="1" type="ORF">C7B64_12815</name>
</gene>
<dbReference type="Gene3D" id="2.40.10.10">
    <property type="entry name" value="Trypsin-like serine proteases"/>
    <property type="match status" value="2"/>
</dbReference>
<organism evidence="1 2">
    <name type="scientific">Merismopedia glauca CCAP 1448/3</name>
    <dbReference type="NCBI Taxonomy" id="1296344"/>
    <lineage>
        <taxon>Bacteria</taxon>
        <taxon>Bacillati</taxon>
        <taxon>Cyanobacteriota</taxon>
        <taxon>Cyanophyceae</taxon>
        <taxon>Synechococcales</taxon>
        <taxon>Merismopediaceae</taxon>
        <taxon>Merismopedia</taxon>
    </lineage>
</organism>
<reference evidence="1 2" key="2">
    <citation type="submission" date="2018-03" db="EMBL/GenBank/DDBJ databases">
        <title>The ancient ancestry and fast evolution of plastids.</title>
        <authorList>
            <person name="Moore K.R."/>
            <person name="Magnabosco C."/>
            <person name="Momper L."/>
            <person name="Gold D.A."/>
            <person name="Bosak T."/>
            <person name="Fournier G.P."/>
        </authorList>
    </citation>
    <scope>NUCLEOTIDE SEQUENCE [LARGE SCALE GENOMIC DNA]</scope>
    <source>
        <strain evidence="1 2">CCAP 1448/3</strain>
    </source>
</reference>
<dbReference type="SUPFAM" id="SSF50494">
    <property type="entry name" value="Trypsin-like serine proteases"/>
    <property type="match status" value="1"/>
</dbReference>
<dbReference type="InterPro" id="IPR043504">
    <property type="entry name" value="Peptidase_S1_PA_chymotrypsin"/>
</dbReference>
<dbReference type="RefSeq" id="WP_106289052.1">
    <property type="nucleotide sequence ID" value="NZ_CAWNTC010000063.1"/>
</dbReference>
<dbReference type="OrthoDB" id="449254at2"/>